<feature type="coiled-coil region" evidence="7">
    <location>
        <begin position="52"/>
        <end position="86"/>
    </location>
</feature>
<name>A0A540M0E6_MALBA</name>
<proteinExistence type="inferred from homology"/>
<dbReference type="EMBL" id="VIEB01000397">
    <property type="protein sequence ID" value="TQD92221.1"/>
    <property type="molecule type" value="Genomic_DNA"/>
</dbReference>
<keyword evidence="5 7" id="KW-0175">Coiled coil</keyword>
<evidence type="ECO:0000256" key="7">
    <source>
        <dbReference type="SAM" id="Coils"/>
    </source>
</evidence>
<gene>
    <name evidence="9" type="ORF">C1H46_022191</name>
</gene>
<evidence type="ECO:0000256" key="6">
    <source>
        <dbReference type="ARBA" id="ARBA00023212"/>
    </source>
</evidence>
<comment type="subcellular location">
    <subcellularLocation>
        <location evidence="1">Cytoplasm</location>
        <location evidence="1">Cytoskeleton</location>
    </subcellularLocation>
</comment>
<dbReference type="GO" id="GO:0005874">
    <property type="term" value="C:microtubule"/>
    <property type="evidence" value="ECO:0007669"/>
    <property type="project" value="UniProtKB-KW"/>
</dbReference>
<protein>
    <submittedName>
        <fullName evidence="9">Uncharacterized protein</fullName>
    </submittedName>
</protein>
<evidence type="ECO:0000256" key="4">
    <source>
        <dbReference type="ARBA" id="ARBA00022701"/>
    </source>
</evidence>
<comment type="caution">
    <text evidence="9">The sequence shown here is derived from an EMBL/GenBank/DDBJ whole genome shotgun (WGS) entry which is preliminary data.</text>
</comment>
<dbReference type="PANTHER" id="PTHR31246:SF5">
    <property type="entry name" value="MICROTUBULE-ASSOCIATED PROTEIN 70-5"/>
    <property type="match status" value="1"/>
</dbReference>
<dbReference type="InterPro" id="IPR009768">
    <property type="entry name" value="MAP70"/>
</dbReference>
<accession>A0A540M0E6</accession>
<evidence type="ECO:0000313" key="9">
    <source>
        <dbReference type="EMBL" id="TQD92221.1"/>
    </source>
</evidence>
<feature type="compositionally biased region" description="Polar residues" evidence="8">
    <location>
        <begin position="352"/>
        <end position="385"/>
    </location>
</feature>
<evidence type="ECO:0000256" key="8">
    <source>
        <dbReference type="SAM" id="MobiDB-lite"/>
    </source>
</evidence>
<sequence>MAGYDEEQLGVGGVGGDELSLVHPDPVVLELNRMHNLLKEKSRALGIAQGEIKALRATEVQKDKAVEELRNEVQKLDEKHRVTESLLQHKNLEIKKLIDEKRDALAAQYAAESALRRVHANRRDDESLPLESFIAPLEAEIKMYKNQIAALQEDKKAMERLTKTKESALLEAERILQSALERALIVEEEENRILEKTNRQKVLEVEKLSQTIQELEEAVLAGGAAANAIRDYQRQMEELHEEKRTLERELARVKVSANRVATVIANEWKDDNDKVMPVKQWLEERRLMQAEMQRLRDKLAISDRTAKAEAQLKEKMKLRLKTLEEGLKHVSSFSCTPNLFCGSPKPEKSSNFLGFLTSNGGSAKRSTSQPRGSTVSRSSPQQQPHSDNETAGGLKRANSFRKKYGSGENMLKKSLWASRSKVVDSGEKENTEMKENTNTDAENNNDKTAAADIKAAYGGNEDSHNKISTNPESEDMVSGFLYDRLQKEVLNLRKHCEAMESDMNAKDEEIKMLMKKVDALTKAMDVEFKKMKREAVARDKETAAAKYMDDNKKSRNINSSKRCVTNL</sequence>
<keyword evidence="10" id="KW-1185">Reference proteome</keyword>
<feature type="coiled-coil region" evidence="7">
    <location>
        <begin position="482"/>
        <end position="523"/>
    </location>
</feature>
<dbReference type="Pfam" id="PF07058">
    <property type="entry name" value="MAP70"/>
    <property type="match status" value="1"/>
</dbReference>
<feature type="coiled-coil region" evidence="7">
    <location>
        <begin position="134"/>
        <end position="298"/>
    </location>
</feature>
<keyword evidence="6" id="KW-0206">Cytoskeleton</keyword>
<keyword evidence="4" id="KW-0493">Microtubule</keyword>
<dbReference type="AlphaFoldDB" id="A0A540M0E6"/>
<dbReference type="Proteomes" id="UP000315295">
    <property type="component" value="Unassembled WGS sequence"/>
</dbReference>
<dbReference type="STRING" id="106549.A0A540M0E6"/>
<keyword evidence="3" id="KW-0963">Cytoplasm</keyword>
<feature type="region of interest" description="Disordered" evidence="8">
    <location>
        <begin position="352"/>
        <end position="404"/>
    </location>
</feature>
<dbReference type="GO" id="GO:0007010">
    <property type="term" value="P:cytoskeleton organization"/>
    <property type="evidence" value="ECO:0007669"/>
    <property type="project" value="InterPro"/>
</dbReference>
<evidence type="ECO:0000256" key="1">
    <source>
        <dbReference type="ARBA" id="ARBA00004245"/>
    </source>
</evidence>
<evidence type="ECO:0000256" key="3">
    <source>
        <dbReference type="ARBA" id="ARBA00022490"/>
    </source>
</evidence>
<evidence type="ECO:0000256" key="2">
    <source>
        <dbReference type="ARBA" id="ARBA00008825"/>
    </source>
</evidence>
<evidence type="ECO:0000313" key="10">
    <source>
        <dbReference type="Proteomes" id="UP000315295"/>
    </source>
</evidence>
<dbReference type="GO" id="GO:0008017">
    <property type="term" value="F:microtubule binding"/>
    <property type="evidence" value="ECO:0007669"/>
    <property type="project" value="InterPro"/>
</dbReference>
<comment type="similarity">
    <text evidence="2">Belongs to the MAP70 family.</text>
</comment>
<reference evidence="9 10" key="1">
    <citation type="journal article" date="2019" name="G3 (Bethesda)">
        <title>Sequencing of a Wild Apple (Malus baccata) Genome Unravels the Differences Between Cultivated and Wild Apple Species Regarding Disease Resistance and Cold Tolerance.</title>
        <authorList>
            <person name="Chen X."/>
        </authorList>
    </citation>
    <scope>NUCLEOTIDE SEQUENCE [LARGE SCALE GENOMIC DNA]</scope>
    <source>
        <strain evidence="10">cv. Shandingzi</strain>
        <tissue evidence="9">Leaves</tissue>
    </source>
</reference>
<feature type="region of interest" description="Disordered" evidence="8">
    <location>
        <begin position="418"/>
        <end position="444"/>
    </location>
</feature>
<feature type="compositionally biased region" description="Basic and acidic residues" evidence="8">
    <location>
        <begin position="421"/>
        <end position="437"/>
    </location>
</feature>
<dbReference type="PANTHER" id="PTHR31246">
    <property type="entry name" value="MICROTUBULE-ASSOCIATED PROTEIN 70-2"/>
    <property type="match status" value="1"/>
</dbReference>
<evidence type="ECO:0000256" key="5">
    <source>
        <dbReference type="ARBA" id="ARBA00023054"/>
    </source>
</evidence>
<organism evidence="9 10">
    <name type="scientific">Malus baccata</name>
    <name type="common">Siberian crab apple</name>
    <name type="synonym">Pyrus baccata</name>
    <dbReference type="NCBI Taxonomy" id="106549"/>
    <lineage>
        <taxon>Eukaryota</taxon>
        <taxon>Viridiplantae</taxon>
        <taxon>Streptophyta</taxon>
        <taxon>Embryophyta</taxon>
        <taxon>Tracheophyta</taxon>
        <taxon>Spermatophyta</taxon>
        <taxon>Magnoliopsida</taxon>
        <taxon>eudicotyledons</taxon>
        <taxon>Gunneridae</taxon>
        <taxon>Pentapetalae</taxon>
        <taxon>rosids</taxon>
        <taxon>fabids</taxon>
        <taxon>Rosales</taxon>
        <taxon>Rosaceae</taxon>
        <taxon>Amygdaloideae</taxon>
        <taxon>Maleae</taxon>
        <taxon>Malus</taxon>
    </lineage>
</organism>